<evidence type="ECO:0000313" key="3">
    <source>
        <dbReference type="Proteomes" id="UP001612415"/>
    </source>
</evidence>
<dbReference type="EMBL" id="JBITDC010000014">
    <property type="protein sequence ID" value="MFI5679317.1"/>
    <property type="molecule type" value="Genomic_DNA"/>
</dbReference>
<reference evidence="2 3" key="1">
    <citation type="submission" date="2024-10" db="EMBL/GenBank/DDBJ databases">
        <title>The Natural Products Discovery Center: Release of the First 8490 Sequenced Strains for Exploring Actinobacteria Biosynthetic Diversity.</title>
        <authorList>
            <person name="Kalkreuter E."/>
            <person name="Kautsar S.A."/>
            <person name="Yang D."/>
            <person name="Bader C.D."/>
            <person name="Teijaro C.N."/>
            <person name="Fluegel L."/>
            <person name="Davis C.M."/>
            <person name="Simpson J.R."/>
            <person name="Lauterbach L."/>
            <person name="Steele A.D."/>
            <person name="Gui C."/>
            <person name="Meng S."/>
            <person name="Li G."/>
            <person name="Viehrig K."/>
            <person name="Ye F."/>
            <person name="Su P."/>
            <person name="Kiefer A.F."/>
            <person name="Nichols A."/>
            <person name="Cepeda A.J."/>
            <person name="Yan W."/>
            <person name="Fan B."/>
            <person name="Jiang Y."/>
            <person name="Adhikari A."/>
            <person name="Zheng C.-J."/>
            <person name="Schuster L."/>
            <person name="Cowan T.M."/>
            <person name="Smanski M.J."/>
            <person name="Chevrette M.G."/>
            <person name="De Carvalho L.P.S."/>
            <person name="Shen B."/>
        </authorList>
    </citation>
    <scope>NUCLEOTIDE SEQUENCE [LARGE SCALE GENOMIC DNA]</scope>
    <source>
        <strain evidence="2 3">NPDC051599</strain>
    </source>
</reference>
<feature type="region of interest" description="Disordered" evidence="1">
    <location>
        <begin position="99"/>
        <end position="123"/>
    </location>
</feature>
<organism evidence="2 3">
    <name type="scientific">Streptomyces cellulosae</name>
    <dbReference type="NCBI Taxonomy" id="1968"/>
    <lineage>
        <taxon>Bacteria</taxon>
        <taxon>Bacillati</taxon>
        <taxon>Actinomycetota</taxon>
        <taxon>Actinomycetes</taxon>
        <taxon>Kitasatosporales</taxon>
        <taxon>Streptomycetaceae</taxon>
        <taxon>Streptomyces</taxon>
    </lineage>
</organism>
<keyword evidence="3" id="KW-1185">Reference proteome</keyword>
<protein>
    <submittedName>
        <fullName evidence="2">Uncharacterized protein</fullName>
    </submittedName>
</protein>
<sequence>MTGERPINPRFNDDVHFNLVSGPPRYRNRTDKPVRYFTVVDKQDGAVLGYLWAGDDDDAAAYEPRQAAGPVGANESMSWISRLREAKARGLRPSQALAELYDGPEPGGRGRPLPGSLTDAPNAGVVEALAQGD</sequence>
<gene>
    <name evidence="2" type="ORF">ACIA8P_32565</name>
</gene>
<name>A0ABW7YAA7_STRCE</name>
<evidence type="ECO:0000256" key="1">
    <source>
        <dbReference type="SAM" id="MobiDB-lite"/>
    </source>
</evidence>
<proteinExistence type="predicted"/>
<dbReference type="Proteomes" id="UP001612415">
    <property type="component" value="Unassembled WGS sequence"/>
</dbReference>
<evidence type="ECO:0000313" key="2">
    <source>
        <dbReference type="EMBL" id="MFI5679317.1"/>
    </source>
</evidence>
<dbReference type="RefSeq" id="WP_398659794.1">
    <property type="nucleotide sequence ID" value="NZ_JBITDC010000014.1"/>
</dbReference>
<accession>A0ABW7YAA7</accession>
<comment type="caution">
    <text evidence="2">The sequence shown here is derived from an EMBL/GenBank/DDBJ whole genome shotgun (WGS) entry which is preliminary data.</text>
</comment>